<evidence type="ECO:0000313" key="2">
    <source>
        <dbReference type="Proteomes" id="UP000020681"/>
    </source>
</evidence>
<proteinExistence type="predicted"/>
<dbReference type="EMBL" id="JAOL01000136">
    <property type="protein sequence ID" value="EUA88711.1"/>
    <property type="molecule type" value="Genomic_DNA"/>
</dbReference>
<reference evidence="1 2" key="1">
    <citation type="submission" date="2014-01" db="EMBL/GenBank/DDBJ databases">
        <authorList>
            <person name="Dobos K."/>
            <person name="Lenaerts A."/>
            <person name="Ordway D."/>
            <person name="DeGroote M.A."/>
            <person name="Parker T."/>
            <person name="Sizemore C."/>
            <person name="Tallon L.J."/>
            <person name="Sadzewicz L.K."/>
            <person name="Sengamalay N."/>
            <person name="Fraser C.M."/>
            <person name="Hine E."/>
            <person name="Shefchek K.A."/>
            <person name="Das S.P."/>
            <person name="Tettelin H."/>
        </authorList>
    </citation>
    <scope>NUCLEOTIDE SEQUENCE [LARGE SCALE GENOMIC DNA]</scope>
    <source>
        <strain evidence="1 2">Harvey</strain>
    </source>
</reference>
<gene>
    <name evidence="1" type="ORF">I551_4818</name>
</gene>
<protein>
    <submittedName>
        <fullName evidence="1">Uncharacterized protein</fullName>
    </submittedName>
</protein>
<name>A0ABP3AG30_MYCUL</name>
<organism evidence="1 2">
    <name type="scientific">Mycobacterium ulcerans str. Harvey</name>
    <dbReference type="NCBI Taxonomy" id="1299332"/>
    <lineage>
        <taxon>Bacteria</taxon>
        <taxon>Bacillati</taxon>
        <taxon>Actinomycetota</taxon>
        <taxon>Actinomycetes</taxon>
        <taxon>Mycobacteriales</taxon>
        <taxon>Mycobacteriaceae</taxon>
        <taxon>Mycobacterium</taxon>
        <taxon>Mycobacterium ulcerans group</taxon>
    </lineage>
</organism>
<dbReference type="Proteomes" id="UP000020681">
    <property type="component" value="Unassembled WGS sequence"/>
</dbReference>
<accession>A0ABP3AG30</accession>
<comment type="caution">
    <text evidence="1">The sequence shown here is derived from an EMBL/GenBank/DDBJ whole genome shotgun (WGS) entry which is preliminary data.</text>
</comment>
<keyword evidence="2" id="KW-1185">Reference proteome</keyword>
<sequence length="60" mass="6529">MVCSVPVRQHQLRGGDLARALARATGRRPRPSVPEVLAHQPTTWLWSTLPATATTIRSGV</sequence>
<evidence type="ECO:0000313" key="1">
    <source>
        <dbReference type="EMBL" id="EUA88711.1"/>
    </source>
</evidence>